<evidence type="ECO:0000256" key="9">
    <source>
        <dbReference type="SAM" id="Phobius"/>
    </source>
</evidence>
<feature type="compositionally biased region" description="Gly residues" evidence="8">
    <location>
        <begin position="420"/>
        <end position="429"/>
    </location>
</feature>
<reference evidence="11 12" key="1">
    <citation type="submission" date="2020-06" db="EMBL/GenBank/DDBJ databases">
        <title>Actinomadura xiongansis sp. nov., isolated from soil of Baiyangdian.</title>
        <authorList>
            <person name="Zhang X."/>
        </authorList>
    </citation>
    <scope>NUCLEOTIDE SEQUENCE [LARGE SCALE GENOMIC DNA]</scope>
    <source>
        <strain evidence="11 12">HBUM206468</strain>
    </source>
</reference>
<dbReference type="InterPro" id="IPR000719">
    <property type="entry name" value="Prot_kinase_dom"/>
</dbReference>
<dbReference type="PANTHER" id="PTHR43289:SF6">
    <property type="entry name" value="SERINE_THREONINE-PROTEIN KINASE NEKL-3"/>
    <property type="match status" value="1"/>
</dbReference>
<dbReference type="PANTHER" id="PTHR43289">
    <property type="entry name" value="MITOGEN-ACTIVATED PROTEIN KINASE KINASE KINASE 20-RELATED"/>
    <property type="match status" value="1"/>
</dbReference>
<evidence type="ECO:0000256" key="4">
    <source>
        <dbReference type="ARBA" id="ARBA00022741"/>
    </source>
</evidence>
<dbReference type="EMBL" id="JABVEC010000002">
    <property type="protein sequence ID" value="MBC6464959.1"/>
    <property type="molecule type" value="Genomic_DNA"/>
</dbReference>
<proteinExistence type="predicted"/>
<feature type="region of interest" description="Disordered" evidence="8">
    <location>
        <begin position="407"/>
        <end position="439"/>
    </location>
</feature>
<evidence type="ECO:0000256" key="2">
    <source>
        <dbReference type="ARBA" id="ARBA00022527"/>
    </source>
</evidence>
<dbReference type="InterPro" id="IPR008271">
    <property type="entry name" value="Ser/Thr_kinase_AS"/>
</dbReference>
<keyword evidence="9" id="KW-1133">Transmembrane helix</keyword>
<comment type="caution">
    <text evidence="11">The sequence shown here is derived from an EMBL/GenBank/DDBJ whole genome shotgun (WGS) entry which is preliminary data.</text>
</comment>
<evidence type="ECO:0000256" key="5">
    <source>
        <dbReference type="ARBA" id="ARBA00022777"/>
    </source>
</evidence>
<dbReference type="InterPro" id="IPR017441">
    <property type="entry name" value="Protein_kinase_ATP_BS"/>
</dbReference>
<keyword evidence="4 7" id="KW-0547">Nucleotide-binding</keyword>
<dbReference type="CDD" id="cd14014">
    <property type="entry name" value="STKc_PknB_like"/>
    <property type="match status" value="1"/>
</dbReference>
<evidence type="ECO:0000259" key="10">
    <source>
        <dbReference type="PROSITE" id="PS50011"/>
    </source>
</evidence>
<feature type="region of interest" description="Disordered" evidence="8">
    <location>
        <begin position="313"/>
        <end position="346"/>
    </location>
</feature>
<dbReference type="Gene3D" id="3.30.200.20">
    <property type="entry name" value="Phosphorylase Kinase, domain 1"/>
    <property type="match status" value="1"/>
</dbReference>
<dbReference type="SUPFAM" id="SSF56112">
    <property type="entry name" value="Protein kinase-like (PK-like)"/>
    <property type="match status" value="1"/>
</dbReference>
<feature type="transmembrane region" description="Helical" evidence="9">
    <location>
        <begin position="379"/>
        <end position="399"/>
    </location>
</feature>
<evidence type="ECO:0000256" key="7">
    <source>
        <dbReference type="PROSITE-ProRule" id="PRU10141"/>
    </source>
</evidence>
<gene>
    <name evidence="11" type="ORF">HKK74_05530</name>
</gene>
<protein>
    <recommendedName>
        <fullName evidence="1">non-specific serine/threonine protein kinase</fullName>
        <ecNumber evidence="1">2.7.11.1</ecNumber>
    </recommendedName>
</protein>
<evidence type="ECO:0000313" key="12">
    <source>
        <dbReference type="Proteomes" id="UP000805614"/>
    </source>
</evidence>
<dbReference type="Gene3D" id="1.10.510.10">
    <property type="entry name" value="Transferase(Phosphotransferase) domain 1"/>
    <property type="match status" value="1"/>
</dbReference>
<dbReference type="Pfam" id="PF00069">
    <property type="entry name" value="Pkinase"/>
    <property type="match status" value="1"/>
</dbReference>
<dbReference type="InterPro" id="IPR011009">
    <property type="entry name" value="Kinase-like_dom_sf"/>
</dbReference>
<keyword evidence="9" id="KW-0472">Membrane</keyword>
<name>A0ABR7LJC9_9ACTN</name>
<evidence type="ECO:0000256" key="8">
    <source>
        <dbReference type="SAM" id="MobiDB-lite"/>
    </source>
</evidence>
<keyword evidence="9" id="KW-0812">Transmembrane</keyword>
<dbReference type="PROSITE" id="PS00107">
    <property type="entry name" value="PROTEIN_KINASE_ATP"/>
    <property type="match status" value="1"/>
</dbReference>
<dbReference type="SMART" id="SM00220">
    <property type="entry name" value="S_TKc"/>
    <property type="match status" value="1"/>
</dbReference>
<keyword evidence="3" id="KW-0808">Transferase</keyword>
<feature type="region of interest" description="Disordered" evidence="8">
    <location>
        <begin position="276"/>
        <end position="296"/>
    </location>
</feature>
<keyword evidence="12" id="KW-1185">Reference proteome</keyword>
<dbReference type="EC" id="2.7.11.1" evidence="1"/>
<evidence type="ECO:0000313" key="11">
    <source>
        <dbReference type="EMBL" id="MBC6464959.1"/>
    </source>
</evidence>
<evidence type="ECO:0000256" key="3">
    <source>
        <dbReference type="ARBA" id="ARBA00022679"/>
    </source>
</evidence>
<dbReference type="RefSeq" id="WP_187241915.1">
    <property type="nucleotide sequence ID" value="NZ_BAAAOK010000008.1"/>
</dbReference>
<feature type="domain" description="Protein kinase" evidence="10">
    <location>
        <begin position="13"/>
        <end position="267"/>
    </location>
</feature>
<sequence length="581" mass="62344">MAQDQGHLLGQRYRLVSVVGRGGMGTVWRAHDEVLGRDVAVKEVLYPPGLTATEERILYERTFREARASARLNHPGVVTVHDVVEEHGRPWIVMEFVQARSLQNIINEDGPLPPARAAEFGHQTLSALRHAHTAGVLHRDVKPSNVLVTGDGRVVLTDFGIAQSEGDTTLTQTGLVMGSPNYIPPERAQGERASPASDLWALGATLYAAVEGGPPYEREDGVAALAAALTEPVPTPRNAGPLRPVLDGLLTRDPAYRISADEALPMLRAVARTGAARPDDATMLDPPPGGFGGTESTVRDAASLEMAAQFDRTAYTPPPTRPPDRPHTQPSSWTPVPPHAADPPTQVEWDRVSSEMAHWHDTQPRPQATARQRERAKTALIVVVAAIIVVAAIVIGLMLRSQLTSTDAAAGSETSRSRGDGTGGNGSGGSTALRNSAPAGYSTADEAGFSVAVPTGWTRRSAGRSVFWDAPHRTTFLQIDQTAWTGTPLQQAYRADGDAPGDPGFPGYAITSIQGLKYQGVDAADWDFTFDDAAGVGTVRAKDRFVRLNGRTYAIYFRALEHDWSSATTHLDTVYRTFTAS</sequence>
<evidence type="ECO:0000256" key="6">
    <source>
        <dbReference type="ARBA" id="ARBA00022840"/>
    </source>
</evidence>
<dbReference type="GO" id="GO:0004674">
    <property type="term" value="F:protein serine/threonine kinase activity"/>
    <property type="evidence" value="ECO:0007669"/>
    <property type="project" value="UniProtKB-KW"/>
</dbReference>
<dbReference type="PROSITE" id="PS00108">
    <property type="entry name" value="PROTEIN_KINASE_ST"/>
    <property type="match status" value="1"/>
</dbReference>
<keyword evidence="5 11" id="KW-0418">Kinase</keyword>
<dbReference type="PROSITE" id="PS50011">
    <property type="entry name" value="PROTEIN_KINASE_DOM"/>
    <property type="match status" value="1"/>
</dbReference>
<dbReference type="Proteomes" id="UP000805614">
    <property type="component" value="Unassembled WGS sequence"/>
</dbReference>
<organism evidence="11 12">
    <name type="scientific">Actinomadura alba</name>
    <dbReference type="NCBI Taxonomy" id="406431"/>
    <lineage>
        <taxon>Bacteria</taxon>
        <taxon>Bacillati</taxon>
        <taxon>Actinomycetota</taxon>
        <taxon>Actinomycetes</taxon>
        <taxon>Streptosporangiales</taxon>
        <taxon>Thermomonosporaceae</taxon>
        <taxon>Actinomadura</taxon>
    </lineage>
</organism>
<keyword evidence="6 7" id="KW-0067">ATP-binding</keyword>
<feature type="binding site" evidence="7">
    <location>
        <position position="42"/>
    </location>
    <ligand>
        <name>ATP</name>
        <dbReference type="ChEBI" id="CHEBI:30616"/>
    </ligand>
</feature>
<evidence type="ECO:0000256" key="1">
    <source>
        <dbReference type="ARBA" id="ARBA00012513"/>
    </source>
</evidence>
<accession>A0ABR7LJC9</accession>
<keyword evidence="2 11" id="KW-0723">Serine/threonine-protein kinase</keyword>